<feature type="domain" description="CBF1-interacting co-repressor CIR N-terminal" evidence="2">
    <location>
        <begin position="14"/>
        <end position="50"/>
    </location>
</feature>
<protein>
    <submittedName>
        <fullName evidence="3">Oidioi.mRNA.OKI2018_I69.chr2.g8225.t1.cds</fullName>
    </submittedName>
</protein>
<accession>A0ABN7TF18</accession>
<keyword evidence="4" id="KW-1185">Reference proteome</keyword>
<feature type="region of interest" description="Disordered" evidence="1">
    <location>
        <begin position="23"/>
        <end position="46"/>
    </location>
</feature>
<dbReference type="InterPro" id="IPR039875">
    <property type="entry name" value="LENG1-like"/>
</dbReference>
<feature type="compositionally biased region" description="Low complexity" evidence="1">
    <location>
        <begin position="246"/>
        <end position="256"/>
    </location>
</feature>
<evidence type="ECO:0000313" key="3">
    <source>
        <dbReference type="EMBL" id="CAG5114157.1"/>
    </source>
</evidence>
<feature type="compositionally biased region" description="Basic and acidic residues" evidence="1">
    <location>
        <begin position="196"/>
        <end position="210"/>
    </location>
</feature>
<proteinExistence type="predicted"/>
<feature type="compositionally biased region" description="Basic residues" evidence="1">
    <location>
        <begin position="220"/>
        <end position="239"/>
    </location>
</feature>
<feature type="region of interest" description="Disordered" evidence="1">
    <location>
        <begin position="125"/>
        <end position="147"/>
    </location>
</feature>
<dbReference type="PANTHER" id="PTHR22093">
    <property type="entry name" value="LEUKOCYTE RECEPTOR CLUSTER LRC MEMBER 1"/>
    <property type="match status" value="1"/>
</dbReference>
<feature type="region of interest" description="Disordered" evidence="1">
    <location>
        <begin position="291"/>
        <end position="325"/>
    </location>
</feature>
<name>A0ABN7TF18_OIKDI</name>
<evidence type="ECO:0000256" key="1">
    <source>
        <dbReference type="SAM" id="MobiDB-lite"/>
    </source>
</evidence>
<feature type="compositionally biased region" description="Basic and acidic residues" evidence="1">
    <location>
        <begin position="315"/>
        <end position="325"/>
    </location>
</feature>
<gene>
    <name evidence="3" type="ORF">OKIOD_LOCUS16990</name>
</gene>
<dbReference type="PANTHER" id="PTHR22093:SF0">
    <property type="entry name" value="LEUKOCYTE RECEPTOR CLUSTER MEMBER 1"/>
    <property type="match status" value="1"/>
</dbReference>
<feature type="compositionally biased region" description="Basic and acidic residues" evidence="1">
    <location>
        <begin position="133"/>
        <end position="147"/>
    </location>
</feature>
<dbReference type="EMBL" id="OU015567">
    <property type="protein sequence ID" value="CAG5114157.1"/>
    <property type="molecule type" value="Genomic_DNA"/>
</dbReference>
<feature type="region of interest" description="Disordered" evidence="1">
    <location>
        <begin position="196"/>
        <end position="259"/>
    </location>
</feature>
<dbReference type="InterPro" id="IPR019339">
    <property type="entry name" value="CIR_N_dom"/>
</dbReference>
<evidence type="ECO:0000313" key="4">
    <source>
        <dbReference type="Proteomes" id="UP001158576"/>
    </source>
</evidence>
<sequence>MGGASGLNILQQKSWHVLRRHNIERVRKDQREERERQQKEDDRKNLVEFESKLDRLRAKASKSDSTAVATTSSNEPLNLFKVTDLKDLKNVDKQIEDQQDEDKRLRKEGFLTYLGETVLENDSPWYATQRGVEQTKKAKDEERFAKDEIRKTNEDPLAKFAKEMKWAAPKKKDDLIPLRAPEDNFLRIAYEEEVKREKLSFSPPRQERSPSPEFISESRSKKKKSKKSRRESPRRRKTSIRPTEPSSSSSSSSSASLIAMLRAKADKRIQRERAKTQDLFDKINGVVKKEPEEPVEEMDERKRGYNSCFNPKFQAAKERRRNSEY</sequence>
<dbReference type="SMART" id="SM01083">
    <property type="entry name" value="Cir_N"/>
    <property type="match status" value="1"/>
</dbReference>
<organism evidence="3 4">
    <name type="scientific">Oikopleura dioica</name>
    <name type="common">Tunicate</name>
    <dbReference type="NCBI Taxonomy" id="34765"/>
    <lineage>
        <taxon>Eukaryota</taxon>
        <taxon>Metazoa</taxon>
        <taxon>Chordata</taxon>
        <taxon>Tunicata</taxon>
        <taxon>Appendicularia</taxon>
        <taxon>Copelata</taxon>
        <taxon>Oikopleuridae</taxon>
        <taxon>Oikopleura</taxon>
    </lineage>
</organism>
<evidence type="ECO:0000259" key="2">
    <source>
        <dbReference type="SMART" id="SM01083"/>
    </source>
</evidence>
<dbReference type="Proteomes" id="UP001158576">
    <property type="component" value="Chromosome 2"/>
</dbReference>
<reference evidence="3 4" key="1">
    <citation type="submission" date="2021-04" db="EMBL/GenBank/DDBJ databases">
        <authorList>
            <person name="Bliznina A."/>
        </authorList>
    </citation>
    <scope>NUCLEOTIDE SEQUENCE [LARGE SCALE GENOMIC DNA]</scope>
</reference>